<evidence type="ECO:0000256" key="2">
    <source>
        <dbReference type="ARBA" id="ARBA00022723"/>
    </source>
</evidence>
<dbReference type="PROSITE" id="PS51273">
    <property type="entry name" value="GATASE_TYPE_1"/>
    <property type="match status" value="1"/>
</dbReference>
<evidence type="ECO:0000313" key="10">
    <source>
        <dbReference type="Proteomes" id="UP000579281"/>
    </source>
</evidence>
<feature type="domain" description="PurM-like C-terminal" evidence="7">
    <location>
        <begin position="441"/>
        <end position="594"/>
    </location>
</feature>
<accession>A0A841L2I3</accession>
<dbReference type="FunFam" id="3.30.1330.10:FF:000013">
    <property type="entry name" value="Phosphoribosylformylglycinamidine synthase"/>
    <property type="match status" value="1"/>
</dbReference>
<dbReference type="AlphaFoldDB" id="A0A841L2I3"/>
<evidence type="ECO:0000256" key="1">
    <source>
        <dbReference type="ARBA" id="ARBA00022598"/>
    </source>
</evidence>
<evidence type="ECO:0000313" key="9">
    <source>
        <dbReference type="EMBL" id="MBB6218838.1"/>
    </source>
</evidence>
<dbReference type="Pfam" id="PF18072">
    <property type="entry name" value="FGAR-AT_linker"/>
    <property type="match status" value="1"/>
</dbReference>
<keyword evidence="4" id="KW-0658">Purine biosynthesis</keyword>
<protein>
    <submittedName>
        <fullName evidence="9">Phosphoribosylformylglycinamidine synthase</fullName>
        <ecNumber evidence="9">6.3.5.3</ecNumber>
    </submittedName>
</protein>
<keyword evidence="6" id="KW-0460">Magnesium</keyword>
<evidence type="ECO:0000259" key="8">
    <source>
        <dbReference type="Pfam" id="PF18072"/>
    </source>
</evidence>
<dbReference type="SUPFAM" id="SSF56042">
    <property type="entry name" value="PurM C-terminal domain-like"/>
    <property type="match status" value="2"/>
</dbReference>
<dbReference type="SUPFAM" id="SSF52317">
    <property type="entry name" value="Class I glutamine amidotransferase-like"/>
    <property type="match status" value="1"/>
</dbReference>
<dbReference type="InterPro" id="IPR010918">
    <property type="entry name" value="PurM-like_C_dom"/>
</dbReference>
<dbReference type="InterPro" id="IPR036676">
    <property type="entry name" value="PurM-like_C_sf"/>
</dbReference>
<sequence length="1259" mass="139543">MENNVRRIFVEKKKNCAVEAQQLLQALKEDLGIHLENLRIVHRYDVAGISDTEYQVARNTIFSEPPVDHIYDEKLACTEEERIFAIEYLPGQYDQRADSAAQCLQILNQKERPDVQAAKVIVLQGKITEEEFMEIKKYCINPVDSREASLEKPASLEMETVIPEDIAVVKGFNDKSKEALSEYKEHMGFAMSLEDLVFCQDYFKNIEKRNPTVTELKVIDTYWSDHCRHTTFLTEIEEVQIENGAFSEIIAQAHEEYLASRDFVYGDRQKDVSLMDIATMEMKELRKRGQLEDLDVSDEINACSIVVKADVDGQEEDWLVMFKNETHNHPTEIEPFGGAATCLGGAIRDPLSGRTYVYQAMRVTGSGDPRTKIEDTLPGKLPQRKITIGAAAGYSSYGNQIGLATGQVAEIYDEGFVAKRMEIGAVLAAAPKANVVRQEPQAGDVVLLVGGRTGRDGCGGATGSSKEHTEDSILTCGAEVQKGNAPTERKIQRLFRNPAASKIIKKCNDFGAGGVSVAIGELTDGIEVYLDAVPKKYEGLDGTELAISESQERMAVVVSKEDAPRFIDLAQAENLEAVEVAKVTRERRLKMIWKGTVILDISRNFLDTNGIKQKTKVFVKAPDKDRNYFHTYIEKIESQAGDFKKAWLDNLQDLNVCSQKGLVERFDSTIGTGTILMPFGGGYQSTPSEAMVAKLPLMKGETTTGTIMSYGYNPKLCTWSPFHGAFYGVIEAVAKVVALGGDYKGIRLTLQEYFEKLGKDPEKWGKPFSALLGAFYAQKKLGIPAIGGKDSMSGTFKDLNVPPTLVTFAVDVVDVNHVISQEFKGTDNEVIYVPMIRDIHEIPDFERLEQHYSKITRLIRSGKILSSHTVRLGGIAAAISKMCFGNKIGIQLAEDMDWSSLFAPDYGGILLEIDRNADILGELEGLQYQIIGKTQEKQEIVINGIVISLNEAQDAWEKPLEKIFPTKTEGEKEILPTIFYQGKNSMRAKTKVAKPRIFIPIFPGTNCEYDSIRAFEKAGGQVESLIFKNLSAKDIEASIDQMTKQINQAQIVMLPGGFSAGDEPDGSGKFIATAFRNPRVKEAVMQLLKQRDGLMLGICNGFQALIKLGLLPYGEIRDMSEESPTLTYNKIGRHASCMVHTKVVSNLSPWMNGVKVGDIHTIPISHGEGRFIAGIEAMEKLLINGQIATQYVDRQGNPTYEMPYNPNGSMNAVEAITSPDGRILGKMGHSERVGNHIGKNVPGEKDQRIFEAGVAYFRD</sequence>
<dbReference type="GO" id="GO:0004642">
    <property type="term" value="F:phosphoribosylformylglycinamidine synthase activity"/>
    <property type="evidence" value="ECO:0007669"/>
    <property type="project" value="UniProtKB-EC"/>
</dbReference>
<dbReference type="EMBL" id="JACHEN010000051">
    <property type="protein sequence ID" value="MBB6218838.1"/>
    <property type="molecule type" value="Genomic_DNA"/>
</dbReference>
<gene>
    <name evidence="9" type="ORF">HNQ80_005013</name>
</gene>
<proteinExistence type="predicted"/>
<name>A0A841L2I3_9FIRM</name>
<keyword evidence="2" id="KW-0479">Metal-binding</keyword>
<evidence type="ECO:0000256" key="5">
    <source>
        <dbReference type="ARBA" id="ARBA00022840"/>
    </source>
</evidence>
<evidence type="ECO:0000256" key="4">
    <source>
        <dbReference type="ARBA" id="ARBA00022755"/>
    </source>
</evidence>
<dbReference type="NCBIfam" id="TIGR01857">
    <property type="entry name" value="FGAM-synthase"/>
    <property type="match status" value="1"/>
</dbReference>
<keyword evidence="5" id="KW-0067">ATP-binding</keyword>
<dbReference type="InterPro" id="IPR029062">
    <property type="entry name" value="Class_I_gatase-like"/>
</dbReference>
<dbReference type="CDD" id="cd02203">
    <property type="entry name" value="PurL_repeat1"/>
    <property type="match status" value="1"/>
</dbReference>
<dbReference type="CDD" id="cd02204">
    <property type="entry name" value="PurL_repeat2"/>
    <property type="match status" value="1"/>
</dbReference>
<dbReference type="Gene3D" id="3.30.1330.10">
    <property type="entry name" value="PurM-like, N-terminal domain"/>
    <property type="match status" value="2"/>
</dbReference>
<dbReference type="CDD" id="cd01740">
    <property type="entry name" value="GATase1_FGAR_AT"/>
    <property type="match status" value="1"/>
</dbReference>
<evidence type="ECO:0000256" key="6">
    <source>
        <dbReference type="ARBA" id="ARBA00022842"/>
    </source>
</evidence>
<dbReference type="GO" id="GO:0005737">
    <property type="term" value="C:cytoplasm"/>
    <property type="evidence" value="ECO:0007669"/>
    <property type="project" value="TreeGrafter"/>
</dbReference>
<dbReference type="InterPro" id="IPR010141">
    <property type="entry name" value="FGAM_synthase"/>
</dbReference>
<comment type="caution">
    <text evidence="9">The sequence shown here is derived from an EMBL/GenBank/DDBJ whole genome shotgun (WGS) entry which is preliminary data.</text>
</comment>
<dbReference type="SUPFAM" id="SSF55326">
    <property type="entry name" value="PurM N-terminal domain-like"/>
    <property type="match status" value="2"/>
</dbReference>
<dbReference type="Pfam" id="PF02769">
    <property type="entry name" value="AIRS_C"/>
    <property type="match status" value="1"/>
</dbReference>
<dbReference type="PANTHER" id="PTHR10099">
    <property type="entry name" value="PHOSPHORIBOSYLFORMYLGLYCINAMIDINE SYNTHASE"/>
    <property type="match status" value="1"/>
</dbReference>
<dbReference type="InterPro" id="IPR036921">
    <property type="entry name" value="PurM-like_N_sf"/>
</dbReference>
<dbReference type="PANTHER" id="PTHR10099:SF1">
    <property type="entry name" value="PHOSPHORIBOSYLFORMYLGLYCINAMIDINE SYNTHASE"/>
    <property type="match status" value="1"/>
</dbReference>
<dbReference type="Proteomes" id="UP000579281">
    <property type="component" value="Unassembled WGS sequence"/>
</dbReference>
<reference evidence="9 10" key="1">
    <citation type="submission" date="2020-08" db="EMBL/GenBank/DDBJ databases">
        <title>Genomic Encyclopedia of Type Strains, Phase IV (KMG-IV): sequencing the most valuable type-strain genomes for metagenomic binning, comparative biology and taxonomic classification.</title>
        <authorList>
            <person name="Goeker M."/>
        </authorList>
    </citation>
    <scope>NUCLEOTIDE SEQUENCE [LARGE SCALE GENOMIC DNA]</scope>
    <source>
        <strain evidence="9 10">DSM 103526</strain>
    </source>
</reference>
<dbReference type="GO" id="GO:0005524">
    <property type="term" value="F:ATP binding"/>
    <property type="evidence" value="ECO:0007669"/>
    <property type="project" value="UniProtKB-KW"/>
</dbReference>
<dbReference type="Pfam" id="PF13507">
    <property type="entry name" value="GATase_5"/>
    <property type="match status" value="1"/>
</dbReference>
<evidence type="ECO:0000259" key="7">
    <source>
        <dbReference type="Pfam" id="PF02769"/>
    </source>
</evidence>
<dbReference type="EC" id="6.3.5.3" evidence="9"/>
<keyword evidence="1 9" id="KW-0436">Ligase</keyword>
<evidence type="ECO:0000256" key="3">
    <source>
        <dbReference type="ARBA" id="ARBA00022741"/>
    </source>
</evidence>
<feature type="domain" description="Phosphoribosylformylglycinamidine synthase linker" evidence="8">
    <location>
        <begin position="180"/>
        <end position="229"/>
    </location>
</feature>
<dbReference type="Gene3D" id="3.90.650.10">
    <property type="entry name" value="PurM-like C-terminal domain"/>
    <property type="match status" value="2"/>
</dbReference>
<dbReference type="SMART" id="SM01211">
    <property type="entry name" value="GATase_5"/>
    <property type="match status" value="1"/>
</dbReference>
<organism evidence="9 10">
    <name type="scientific">Anaerosolibacter carboniphilus</name>
    <dbReference type="NCBI Taxonomy" id="1417629"/>
    <lineage>
        <taxon>Bacteria</taxon>
        <taxon>Bacillati</taxon>
        <taxon>Bacillota</taxon>
        <taxon>Clostridia</taxon>
        <taxon>Peptostreptococcales</taxon>
        <taxon>Thermotaleaceae</taxon>
        <taxon>Anaerosolibacter</taxon>
    </lineage>
</organism>
<keyword evidence="3" id="KW-0547">Nucleotide-binding</keyword>
<dbReference type="GO" id="GO:0006164">
    <property type="term" value="P:purine nucleotide biosynthetic process"/>
    <property type="evidence" value="ECO:0007669"/>
    <property type="project" value="UniProtKB-KW"/>
</dbReference>
<keyword evidence="10" id="KW-1185">Reference proteome</keyword>
<dbReference type="InterPro" id="IPR041609">
    <property type="entry name" value="PurL_linker"/>
</dbReference>
<dbReference type="RefSeq" id="WP_184313680.1">
    <property type="nucleotide sequence ID" value="NZ_JACHEN010000051.1"/>
</dbReference>
<dbReference type="Gene3D" id="3.40.50.880">
    <property type="match status" value="1"/>
</dbReference>
<dbReference type="GO" id="GO:0046872">
    <property type="term" value="F:metal ion binding"/>
    <property type="evidence" value="ECO:0007669"/>
    <property type="project" value="UniProtKB-KW"/>
</dbReference>